<evidence type="ECO:0000313" key="5">
    <source>
        <dbReference type="Proteomes" id="UP000319383"/>
    </source>
</evidence>
<sequence length="125" mass="13337">MATKTKTAAKKTTTKKTATSKAATAKKTPAKPAAQKKPAAKKTTAKSGDKKMSALDAAAKVLGESKEPLNAKTMIERMAAKGYWTSPGGRTPHATLYAAIIREIQTKGKESRFLKADRGQFTLNK</sequence>
<dbReference type="PROSITE" id="PS51913">
    <property type="entry name" value="HTH_HARE"/>
    <property type="match status" value="1"/>
</dbReference>
<dbReference type="InterPro" id="IPR007759">
    <property type="entry name" value="Asxl_HARE-HTH"/>
</dbReference>
<dbReference type="KEGG" id="sdyn:Mal52_53670"/>
<feature type="region of interest" description="Disordered" evidence="2">
    <location>
        <begin position="1"/>
        <end position="52"/>
    </location>
</feature>
<dbReference type="EMBL" id="CP036276">
    <property type="protein sequence ID" value="QDU46844.1"/>
    <property type="molecule type" value="Genomic_DNA"/>
</dbReference>
<name>A0A517ZWK1_9PLAN</name>
<accession>A0A517ZWK1</accession>
<feature type="compositionally biased region" description="Low complexity" evidence="2">
    <location>
        <begin position="15"/>
        <end position="37"/>
    </location>
</feature>
<evidence type="ECO:0000313" key="4">
    <source>
        <dbReference type="EMBL" id="QDU46844.1"/>
    </source>
</evidence>
<dbReference type="RefSeq" id="WP_145379398.1">
    <property type="nucleotide sequence ID" value="NZ_CP036276.1"/>
</dbReference>
<feature type="domain" description="HTH HARE-type" evidence="3">
    <location>
        <begin position="52"/>
        <end position="125"/>
    </location>
</feature>
<dbReference type="Pfam" id="PF05066">
    <property type="entry name" value="HARE-HTH"/>
    <property type="match status" value="1"/>
</dbReference>
<dbReference type="AlphaFoldDB" id="A0A517ZWK1"/>
<keyword evidence="5" id="KW-1185">Reference proteome</keyword>
<keyword evidence="1" id="KW-0804">Transcription</keyword>
<dbReference type="GO" id="GO:0006355">
    <property type="term" value="P:regulation of DNA-templated transcription"/>
    <property type="evidence" value="ECO:0007669"/>
    <property type="project" value="InterPro"/>
</dbReference>
<proteinExistence type="predicted"/>
<dbReference type="Proteomes" id="UP000319383">
    <property type="component" value="Chromosome"/>
</dbReference>
<reference evidence="4 5" key="1">
    <citation type="submission" date="2019-02" db="EMBL/GenBank/DDBJ databases">
        <title>Deep-cultivation of Planctomycetes and their phenomic and genomic characterization uncovers novel biology.</title>
        <authorList>
            <person name="Wiegand S."/>
            <person name="Jogler M."/>
            <person name="Boedeker C."/>
            <person name="Pinto D."/>
            <person name="Vollmers J."/>
            <person name="Rivas-Marin E."/>
            <person name="Kohn T."/>
            <person name="Peeters S.H."/>
            <person name="Heuer A."/>
            <person name="Rast P."/>
            <person name="Oberbeckmann S."/>
            <person name="Bunk B."/>
            <person name="Jeske O."/>
            <person name="Meyerdierks A."/>
            <person name="Storesund J.E."/>
            <person name="Kallscheuer N."/>
            <person name="Luecker S."/>
            <person name="Lage O.M."/>
            <person name="Pohl T."/>
            <person name="Merkel B.J."/>
            <person name="Hornburger P."/>
            <person name="Mueller R.-W."/>
            <person name="Bruemmer F."/>
            <person name="Labrenz M."/>
            <person name="Spormann A.M."/>
            <person name="Op den Camp H."/>
            <person name="Overmann J."/>
            <person name="Amann R."/>
            <person name="Jetten M.S.M."/>
            <person name="Mascher T."/>
            <person name="Medema M.H."/>
            <person name="Devos D.P."/>
            <person name="Kaster A.-K."/>
            <person name="Ovreas L."/>
            <person name="Rohde M."/>
            <person name="Galperin M.Y."/>
            <person name="Jogler C."/>
        </authorList>
    </citation>
    <scope>NUCLEOTIDE SEQUENCE [LARGE SCALE GENOMIC DNA]</scope>
    <source>
        <strain evidence="4 5">Mal52</strain>
    </source>
</reference>
<evidence type="ECO:0000256" key="2">
    <source>
        <dbReference type="SAM" id="MobiDB-lite"/>
    </source>
</evidence>
<protein>
    <recommendedName>
        <fullName evidence="3">HTH HARE-type domain-containing protein</fullName>
    </recommendedName>
</protein>
<evidence type="ECO:0000256" key="1">
    <source>
        <dbReference type="ARBA" id="ARBA00023163"/>
    </source>
</evidence>
<organism evidence="4 5">
    <name type="scientific">Symmachiella dynata</name>
    <dbReference type="NCBI Taxonomy" id="2527995"/>
    <lineage>
        <taxon>Bacteria</taxon>
        <taxon>Pseudomonadati</taxon>
        <taxon>Planctomycetota</taxon>
        <taxon>Planctomycetia</taxon>
        <taxon>Planctomycetales</taxon>
        <taxon>Planctomycetaceae</taxon>
        <taxon>Symmachiella</taxon>
    </lineage>
</organism>
<gene>
    <name evidence="4" type="ORF">Mal52_53670</name>
</gene>
<evidence type="ECO:0000259" key="3">
    <source>
        <dbReference type="PROSITE" id="PS51913"/>
    </source>
</evidence>